<dbReference type="GO" id="GO:0009166">
    <property type="term" value="P:nucleotide catabolic process"/>
    <property type="evidence" value="ECO:0007669"/>
    <property type="project" value="InterPro"/>
</dbReference>
<feature type="binding site" evidence="2">
    <location>
        <position position="154"/>
    </location>
    <ligand>
        <name>substrate</name>
    </ligand>
</feature>
<dbReference type="GO" id="GO:0004850">
    <property type="term" value="F:uridine phosphorylase activity"/>
    <property type="evidence" value="ECO:0007669"/>
    <property type="project" value="InterPro"/>
</dbReference>
<dbReference type="AlphaFoldDB" id="A0A7R9BQH7"/>
<evidence type="ECO:0000313" key="5">
    <source>
        <dbReference type="Proteomes" id="UP000678499"/>
    </source>
</evidence>
<dbReference type="SUPFAM" id="SSF53167">
    <property type="entry name" value="Purine and uridine phosphorylases"/>
    <property type="match status" value="2"/>
</dbReference>
<dbReference type="InterPro" id="IPR010059">
    <property type="entry name" value="Uridine_phosphorylase_euk"/>
</dbReference>
<feature type="binding site" evidence="2">
    <location>
        <position position="156"/>
    </location>
    <ligand>
        <name>substrate</name>
    </ligand>
</feature>
<accession>A0A7R9BQH7</accession>
<name>A0A7R9BQH7_9CRUS</name>
<comment type="similarity">
    <text evidence="1">Belongs to the PNP/UDP phosphorylase family.</text>
</comment>
<feature type="domain" description="Nucleoside phosphorylase" evidence="3">
    <location>
        <begin position="28"/>
        <end position="208"/>
    </location>
</feature>
<evidence type="ECO:0000256" key="2">
    <source>
        <dbReference type="PIRSR" id="PIRSR610059-50"/>
    </source>
</evidence>
<dbReference type="Pfam" id="PF01048">
    <property type="entry name" value="PNP_UDP_1"/>
    <property type="match status" value="2"/>
</dbReference>
<dbReference type="OrthoDB" id="204058at2759"/>
<dbReference type="PANTHER" id="PTHR43691:SF11">
    <property type="entry name" value="FI09636P-RELATED"/>
    <property type="match status" value="1"/>
</dbReference>
<dbReference type="InterPro" id="IPR035994">
    <property type="entry name" value="Nucleoside_phosphorylase_sf"/>
</dbReference>
<feature type="binding site" evidence="2">
    <location>
        <position position="31"/>
    </location>
    <ligand>
        <name>phosphate</name>
        <dbReference type="ChEBI" id="CHEBI:43474"/>
    </ligand>
</feature>
<keyword evidence="5" id="KW-1185">Reference proteome</keyword>
<dbReference type="InterPro" id="IPR000845">
    <property type="entry name" value="Nucleoside_phosphorylase_d"/>
</dbReference>
<evidence type="ECO:0000259" key="3">
    <source>
        <dbReference type="Pfam" id="PF01048"/>
    </source>
</evidence>
<feature type="domain" description="Nucleoside phosphorylase" evidence="3">
    <location>
        <begin position="217"/>
        <end position="414"/>
    </location>
</feature>
<dbReference type="Proteomes" id="UP000678499">
    <property type="component" value="Unassembled WGS sequence"/>
</dbReference>
<dbReference type="GO" id="GO:0006218">
    <property type="term" value="P:uridine catabolic process"/>
    <property type="evidence" value="ECO:0007669"/>
    <property type="project" value="TreeGrafter"/>
</dbReference>
<dbReference type="GO" id="GO:0005829">
    <property type="term" value="C:cytosol"/>
    <property type="evidence" value="ECO:0007669"/>
    <property type="project" value="TreeGrafter"/>
</dbReference>
<dbReference type="PANTHER" id="PTHR43691">
    <property type="entry name" value="URIDINE PHOSPHORYLASE"/>
    <property type="match status" value="1"/>
</dbReference>
<protein>
    <recommendedName>
        <fullName evidence="3">Nucleoside phosphorylase domain-containing protein</fullName>
    </recommendedName>
</protein>
<organism evidence="4">
    <name type="scientific">Notodromas monacha</name>
    <dbReference type="NCBI Taxonomy" id="399045"/>
    <lineage>
        <taxon>Eukaryota</taxon>
        <taxon>Metazoa</taxon>
        <taxon>Ecdysozoa</taxon>
        <taxon>Arthropoda</taxon>
        <taxon>Crustacea</taxon>
        <taxon>Oligostraca</taxon>
        <taxon>Ostracoda</taxon>
        <taxon>Podocopa</taxon>
        <taxon>Podocopida</taxon>
        <taxon>Cypridocopina</taxon>
        <taxon>Cypridoidea</taxon>
        <taxon>Cyprididae</taxon>
        <taxon>Notodromas</taxon>
    </lineage>
</organism>
<reference evidence="4" key="1">
    <citation type="submission" date="2020-11" db="EMBL/GenBank/DDBJ databases">
        <authorList>
            <person name="Tran Van P."/>
        </authorList>
    </citation>
    <scope>NUCLEOTIDE SEQUENCE</scope>
</reference>
<dbReference type="EMBL" id="CAJPEX010001642">
    <property type="protein sequence ID" value="CAG0919594.1"/>
    <property type="molecule type" value="Genomic_DNA"/>
</dbReference>
<evidence type="ECO:0000313" key="4">
    <source>
        <dbReference type="EMBL" id="CAD7279442.1"/>
    </source>
</evidence>
<dbReference type="CDD" id="cd17763">
    <property type="entry name" value="UP_hUPP-like"/>
    <property type="match status" value="2"/>
</dbReference>
<dbReference type="EMBL" id="OA883679">
    <property type="protein sequence ID" value="CAD7279442.1"/>
    <property type="molecule type" value="Genomic_DNA"/>
</dbReference>
<dbReference type="Gene3D" id="3.40.50.1580">
    <property type="entry name" value="Nucleoside phosphorylase domain"/>
    <property type="match status" value="2"/>
</dbReference>
<sequence length="460" mass="51433">MEQFAHFLMVELDLKLPTGTMLSDISQHSYRYSMYKVGPVLSISHGMGMPSISILLHEVIKLLYHAKVVNPVFFRIGTCGGIGIDGGNLIVSTEAVDGELNPFYELTVLGKKVRRPAELDAELVDELMELANPDDPWQTECGKTMCTNDFYEGQGRMDGAFCKFTEEDKMDFLKMIRNEGVVNMEMESLAFAAQCQYAKIKAAVVCVALLNRLHGDQHGMGMPSISILLHEVIKLLYHAKVVNPVFFRIGTCGGIGIDGGNLIVSTEAVDGELNPFYELTVLGKKVRRPAELDAELVDELMELANPDDPWQTECGKTMCTNDFYEGQGRMDGAFCKFTEEDKMDFLKMIRNEGVVNMEMESLAFAAQCQYAKIKAAVVCVALLNRLHGDQVASPKEVLEEWQTRPQKLVARYIKKQLGIGDKLLSPLETMTPVPSREKFNHAMVSPRKLRLVTQESMSYE</sequence>
<dbReference type="NCBIfam" id="TIGR01719">
    <property type="entry name" value="euk_UDPppase"/>
    <property type="match status" value="2"/>
</dbReference>
<evidence type="ECO:0000256" key="1">
    <source>
        <dbReference type="ARBA" id="ARBA00010456"/>
    </source>
</evidence>
<gene>
    <name evidence="4" type="ORF">NMOB1V02_LOCUS7115</name>
</gene>
<proteinExistence type="inferred from homology"/>
<feature type="binding site" evidence="2">
    <location>
        <begin position="75"/>
        <end position="78"/>
    </location>
    <ligand>
        <name>phosphate</name>
        <dbReference type="ChEBI" id="CHEBI:43474"/>
    </ligand>
</feature>